<evidence type="ECO:0000313" key="2">
    <source>
        <dbReference type="EMBL" id="KAJ9593192.1"/>
    </source>
</evidence>
<dbReference type="InterPro" id="IPR036291">
    <property type="entry name" value="NAD(P)-bd_dom_sf"/>
</dbReference>
<accession>A0AAD8A7K4</accession>
<reference evidence="2" key="1">
    <citation type="journal article" date="2023" name="IScience">
        <title>Live-bearing cockroach genome reveals convergent evolutionary mechanisms linked to viviparity in insects and beyond.</title>
        <authorList>
            <person name="Fouks B."/>
            <person name="Harrison M.C."/>
            <person name="Mikhailova A.A."/>
            <person name="Marchal E."/>
            <person name="English S."/>
            <person name="Carruthers M."/>
            <person name="Jennings E.C."/>
            <person name="Chiamaka E.L."/>
            <person name="Frigard R.A."/>
            <person name="Pippel M."/>
            <person name="Attardo G.M."/>
            <person name="Benoit J.B."/>
            <person name="Bornberg-Bauer E."/>
            <person name="Tobe S.S."/>
        </authorList>
    </citation>
    <scope>NUCLEOTIDE SEQUENCE</scope>
    <source>
        <strain evidence="2">Stay&amp;Tobe</strain>
    </source>
</reference>
<name>A0AAD8A7K4_DIPPU</name>
<dbReference type="GO" id="GO:0016491">
    <property type="term" value="F:oxidoreductase activity"/>
    <property type="evidence" value="ECO:0007669"/>
    <property type="project" value="UniProtKB-KW"/>
</dbReference>
<protein>
    <recommendedName>
        <fullName evidence="4">Retinol dehydrogenase 14</fullName>
    </recommendedName>
</protein>
<dbReference type="PRINTS" id="PR00081">
    <property type="entry name" value="GDHRDH"/>
</dbReference>
<dbReference type="Pfam" id="PF00106">
    <property type="entry name" value="adh_short"/>
    <property type="match status" value="1"/>
</dbReference>
<dbReference type="AlphaFoldDB" id="A0AAD8A7K4"/>
<feature type="non-terminal residue" evidence="2">
    <location>
        <position position="316"/>
    </location>
</feature>
<evidence type="ECO:0000313" key="3">
    <source>
        <dbReference type="Proteomes" id="UP001233999"/>
    </source>
</evidence>
<proteinExistence type="predicted"/>
<reference evidence="2" key="2">
    <citation type="submission" date="2023-05" db="EMBL/GenBank/DDBJ databases">
        <authorList>
            <person name="Fouks B."/>
        </authorList>
    </citation>
    <scope>NUCLEOTIDE SEQUENCE</scope>
    <source>
        <strain evidence="2">Stay&amp;Tobe</strain>
        <tissue evidence="2">Testes</tissue>
    </source>
</reference>
<dbReference type="Gene3D" id="3.40.50.720">
    <property type="entry name" value="NAD(P)-binding Rossmann-like Domain"/>
    <property type="match status" value="1"/>
</dbReference>
<dbReference type="Proteomes" id="UP001233999">
    <property type="component" value="Unassembled WGS sequence"/>
</dbReference>
<keyword evidence="1" id="KW-0560">Oxidoreductase</keyword>
<organism evidence="2 3">
    <name type="scientific">Diploptera punctata</name>
    <name type="common">Pacific beetle cockroach</name>
    <dbReference type="NCBI Taxonomy" id="6984"/>
    <lineage>
        <taxon>Eukaryota</taxon>
        <taxon>Metazoa</taxon>
        <taxon>Ecdysozoa</taxon>
        <taxon>Arthropoda</taxon>
        <taxon>Hexapoda</taxon>
        <taxon>Insecta</taxon>
        <taxon>Pterygota</taxon>
        <taxon>Neoptera</taxon>
        <taxon>Polyneoptera</taxon>
        <taxon>Dictyoptera</taxon>
        <taxon>Blattodea</taxon>
        <taxon>Blaberoidea</taxon>
        <taxon>Blaberidae</taxon>
        <taxon>Diplopterinae</taxon>
        <taxon>Diploptera</taxon>
    </lineage>
</organism>
<dbReference type="SUPFAM" id="SSF51735">
    <property type="entry name" value="NAD(P)-binding Rossmann-fold domains"/>
    <property type="match status" value="1"/>
</dbReference>
<evidence type="ECO:0000256" key="1">
    <source>
        <dbReference type="ARBA" id="ARBA00023002"/>
    </source>
</evidence>
<sequence>YLTLWSSHDKSKRHTCLLGYISFLTGATSGIGKEIAAGILIRGAKVCLACRDVKKGEQVKEEIIAATELPESRIAVYHLDLSSLDSVRKFVKEVCTKEETIDILVNNAGATGLGNKITEDGILIGMQVNYFAPFLLTCLLLEKLKKSAPSRIVWVTSKLYNFAKLDIDDLNFEKSFNETQVYLSSKLAIILVAKELAKRMNSTGVTINTVHPGFTSTQMWHYLPSIVLLIWNFTLKKFFKTTFEAAQTAIYAAVDPFLVTVTGKHFAECQEELLTSKVLDQIMAMKLYNKSLDTVKLTPSFMQEQFSALKHKYETP</sequence>
<keyword evidence="3" id="KW-1185">Reference proteome</keyword>
<dbReference type="InterPro" id="IPR002347">
    <property type="entry name" value="SDR_fam"/>
</dbReference>
<dbReference type="PANTHER" id="PTHR43157">
    <property type="entry name" value="PHOSPHATIDYLINOSITOL-GLYCAN BIOSYNTHESIS CLASS F PROTEIN-RELATED"/>
    <property type="match status" value="1"/>
</dbReference>
<evidence type="ECO:0008006" key="4">
    <source>
        <dbReference type="Google" id="ProtNLM"/>
    </source>
</evidence>
<comment type="caution">
    <text evidence="2">The sequence shown here is derived from an EMBL/GenBank/DDBJ whole genome shotgun (WGS) entry which is preliminary data.</text>
</comment>
<dbReference type="PANTHER" id="PTHR43157:SF31">
    <property type="entry name" value="PHOSPHATIDYLINOSITOL-GLYCAN BIOSYNTHESIS CLASS F PROTEIN"/>
    <property type="match status" value="1"/>
</dbReference>
<gene>
    <name evidence="2" type="ORF">L9F63_015259</name>
</gene>
<dbReference type="EMBL" id="JASPKZ010003456">
    <property type="protein sequence ID" value="KAJ9593192.1"/>
    <property type="molecule type" value="Genomic_DNA"/>
</dbReference>